<evidence type="ECO:0000256" key="1">
    <source>
        <dbReference type="ARBA" id="ARBA00010233"/>
    </source>
</evidence>
<feature type="signal peptide" evidence="6">
    <location>
        <begin position="1"/>
        <end position="30"/>
    </location>
</feature>
<feature type="domain" description="LD-carboxypeptidase N-terminal" evidence="7">
    <location>
        <begin position="51"/>
        <end position="168"/>
    </location>
</feature>
<keyword evidence="4" id="KW-0378">Hydrolase</keyword>
<organism evidence="9 10">
    <name type="scientific">Nibribacter koreensis</name>
    <dbReference type="NCBI Taxonomy" id="1084519"/>
    <lineage>
        <taxon>Bacteria</taxon>
        <taxon>Pseudomonadati</taxon>
        <taxon>Bacteroidota</taxon>
        <taxon>Cytophagia</taxon>
        <taxon>Cytophagales</taxon>
        <taxon>Hymenobacteraceae</taxon>
        <taxon>Nibribacter</taxon>
    </lineage>
</organism>
<dbReference type="Gene3D" id="3.50.30.60">
    <property type="entry name" value="LD-carboxypeptidase A C-terminal domain-like"/>
    <property type="match status" value="1"/>
</dbReference>
<dbReference type="InterPro" id="IPR040449">
    <property type="entry name" value="Peptidase_S66_N"/>
</dbReference>
<evidence type="ECO:0000256" key="2">
    <source>
        <dbReference type="ARBA" id="ARBA00022645"/>
    </source>
</evidence>
<name>A0ABP8FNT7_9BACT</name>
<gene>
    <name evidence="9" type="ORF">GCM10023183_24110</name>
</gene>
<dbReference type="PANTHER" id="PTHR30237">
    <property type="entry name" value="MURAMOYLTETRAPEPTIDE CARBOXYPEPTIDASE"/>
    <property type="match status" value="1"/>
</dbReference>
<dbReference type="PANTHER" id="PTHR30237:SF2">
    <property type="entry name" value="MUREIN TETRAPEPTIDE CARBOXYPEPTIDASE"/>
    <property type="match status" value="1"/>
</dbReference>
<dbReference type="PIRSF" id="PIRSF028757">
    <property type="entry name" value="LD-carboxypeptidase"/>
    <property type="match status" value="1"/>
</dbReference>
<accession>A0ABP8FNT7</accession>
<evidence type="ECO:0000313" key="10">
    <source>
        <dbReference type="Proteomes" id="UP001501844"/>
    </source>
</evidence>
<dbReference type="InterPro" id="IPR003507">
    <property type="entry name" value="S66_fam"/>
</dbReference>
<evidence type="ECO:0000256" key="4">
    <source>
        <dbReference type="ARBA" id="ARBA00022801"/>
    </source>
</evidence>
<evidence type="ECO:0000256" key="6">
    <source>
        <dbReference type="SAM" id="SignalP"/>
    </source>
</evidence>
<dbReference type="RefSeq" id="WP_345166386.1">
    <property type="nucleotide sequence ID" value="NZ_BAABGX010000002.1"/>
</dbReference>
<keyword evidence="10" id="KW-1185">Reference proteome</keyword>
<dbReference type="InterPro" id="IPR040921">
    <property type="entry name" value="Peptidase_S66C"/>
</dbReference>
<comment type="similarity">
    <text evidence="1">Belongs to the peptidase S66 family.</text>
</comment>
<dbReference type="Proteomes" id="UP001501844">
    <property type="component" value="Unassembled WGS sequence"/>
</dbReference>
<dbReference type="InterPro" id="IPR029062">
    <property type="entry name" value="Class_I_gatase-like"/>
</dbReference>
<dbReference type="CDD" id="cd07025">
    <property type="entry name" value="Peptidase_S66"/>
    <property type="match status" value="1"/>
</dbReference>
<sequence>MTFRSRREVLASLSLAAASLPLLGFTSSDAKTVDKNLKTILPPRLKPNDTVGLICPAGAAFSKEKVQITVESLEALGLKVKLGKHVFDRFGYLAGTDQARAEDVNAMFADKSVQGILAIHGGWGCARLLPLLDYKTIQHNPKVLIGYSDITSLLLAITAKTGLVTFHGPVGSATWNKFSVDSFKQVLFDGAPALFENPKDVGDNLALTRDRITTITPGTAKGKLVGGNLTVLTSIIGSEYLPNWKDAILFLEDTNENVYKVDRMLTQLKLAGVLHQVSGVVFGKCSDCEPGNNSYGSLTLEEVLEQHLQPLKVPVYSGAMIGHITHKFTIPVGAEAEINATNGTIQLLNGVVV</sequence>
<dbReference type="PROSITE" id="PS51318">
    <property type="entry name" value="TAT"/>
    <property type="match status" value="1"/>
</dbReference>
<dbReference type="Pfam" id="PF17676">
    <property type="entry name" value="Peptidase_S66C"/>
    <property type="match status" value="1"/>
</dbReference>
<dbReference type="SUPFAM" id="SSF141986">
    <property type="entry name" value="LD-carboxypeptidase A C-terminal domain-like"/>
    <property type="match status" value="1"/>
</dbReference>
<feature type="domain" description="LD-carboxypeptidase C-terminal" evidence="8">
    <location>
        <begin position="221"/>
        <end position="338"/>
    </location>
</feature>
<evidence type="ECO:0000313" key="9">
    <source>
        <dbReference type="EMBL" id="GAA4307899.1"/>
    </source>
</evidence>
<evidence type="ECO:0000256" key="3">
    <source>
        <dbReference type="ARBA" id="ARBA00022670"/>
    </source>
</evidence>
<dbReference type="SUPFAM" id="SSF52317">
    <property type="entry name" value="Class I glutamine amidotransferase-like"/>
    <property type="match status" value="1"/>
</dbReference>
<comment type="caution">
    <text evidence="9">The sequence shown here is derived from an EMBL/GenBank/DDBJ whole genome shotgun (WGS) entry which is preliminary data.</text>
</comment>
<keyword evidence="3" id="KW-0645">Protease</keyword>
<dbReference type="InterPro" id="IPR027478">
    <property type="entry name" value="LdcA_N"/>
</dbReference>
<keyword evidence="5" id="KW-0720">Serine protease</keyword>
<reference evidence="10" key="1">
    <citation type="journal article" date="2019" name="Int. J. Syst. Evol. Microbiol.">
        <title>The Global Catalogue of Microorganisms (GCM) 10K type strain sequencing project: providing services to taxonomists for standard genome sequencing and annotation.</title>
        <authorList>
            <consortium name="The Broad Institute Genomics Platform"/>
            <consortium name="The Broad Institute Genome Sequencing Center for Infectious Disease"/>
            <person name="Wu L."/>
            <person name="Ma J."/>
        </authorList>
    </citation>
    <scope>NUCLEOTIDE SEQUENCE [LARGE SCALE GENOMIC DNA]</scope>
    <source>
        <strain evidence="10">JCM 17917</strain>
    </source>
</reference>
<keyword evidence="6" id="KW-0732">Signal</keyword>
<protein>
    <submittedName>
        <fullName evidence="9">LD-carboxypeptidase</fullName>
    </submittedName>
</protein>
<dbReference type="InterPro" id="IPR027461">
    <property type="entry name" value="Carboxypeptidase_A_C_sf"/>
</dbReference>
<evidence type="ECO:0000256" key="5">
    <source>
        <dbReference type="ARBA" id="ARBA00022825"/>
    </source>
</evidence>
<dbReference type="Gene3D" id="3.40.50.10740">
    <property type="entry name" value="Class I glutamine amidotransferase-like"/>
    <property type="match status" value="1"/>
</dbReference>
<dbReference type="Pfam" id="PF02016">
    <property type="entry name" value="Peptidase_S66"/>
    <property type="match status" value="1"/>
</dbReference>
<evidence type="ECO:0000259" key="8">
    <source>
        <dbReference type="Pfam" id="PF17676"/>
    </source>
</evidence>
<keyword evidence="2" id="KW-0121">Carboxypeptidase</keyword>
<proteinExistence type="inferred from homology"/>
<feature type="chain" id="PRO_5045786244" evidence="6">
    <location>
        <begin position="31"/>
        <end position="353"/>
    </location>
</feature>
<dbReference type="EMBL" id="BAABGX010000002">
    <property type="protein sequence ID" value="GAA4307899.1"/>
    <property type="molecule type" value="Genomic_DNA"/>
</dbReference>
<evidence type="ECO:0000259" key="7">
    <source>
        <dbReference type="Pfam" id="PF02016"/>
    </source>
</evidence>
<dbReference type="InterPro" id="IPR006311">
    <property type="entry name" value="TAT_signal"/>
</dbReference>